<feature type="compositionally biased region" description="Acidic residues" evidence="1">
    <location>
        <begin position="192"/>
        <end position="212"/>
    </location>
</feature>
<dbReference type="Proteomes" id="UP001215280">
    <property type="component" value="Unassembled WGS sequence"/>
</dbReference>
<feature type="region of interest" description="Disordered" evidence="1">
    <location>
        <begin position="189"/>
        <end position="212"/>
    </location>
</feature>
<sequence length="212" mass="23582">MFVGIVSSLFLSPHLARPCRTLPASNLSQCTYHQVPYPALALNSPIQDFLVLSLSRILPFPVPSVQMCAFPLQPMSIVSLPFKFQDLVFLPILVHVNSRLKTVPLVVVKAAYVLQAHAPGLCHAQSDTEVFTTVTSSRWRSSRNREKYKLLDRILLRINVGCHHSGVQPIATVTTSTLSKEVLDTALREYEEDKPESDGNEDGELADVDMQE</sequence>
<name>A0AAD7NHM3_9AGAR</name>
<dbReference type="AlphaFoldDB" id="A0AAD7NHM3"/>
<keyword evidence="2" id="KW-0732">Signal</keyword>
<feature type="signal peptide" evidence="2">
    <location>
        <begin position="1"/>
        <end position="16"/>
    </location>
</feature>
<evidence type="ECO:0000256" key="2">
    <source>
        <dbReference type="SAM" id="SignalP"/>
    </source>
</evidence>
<feature type="chain" id="PRO_5042257146" evidence="2">
    <location>
        <begin position="17"/>
        <end position="212"/>
    </location>
</feature>
<evidence type="ECO:0000313" key="4">
    <source>
        <dbReference type="Proteomes" id="UP001215280"/>
    </source>
</evidence>
<evidence type="ECO:0000256" key="1">
    <source>
        <dbReference type="SAM" id="MobiDB-lite"/>
    </source>
</evidence>
<reference evidence="3" key="1">
    <citation type="submission" date="2023-03" db="EMBL/GenBank/DDBJ databases">
        <title>Massive genome expansion in bonnet fungi (Mycena s.s.) driven by repeated elements and novel gene families across ecological guilds.</title>
        <authorList>
            <consortium name="Lawrence Berkeley National Laboratory"/>
            <person name="Harder C.B."/>
            <person name="Miyauchi S."/>
            <person name="Viragh M."/>
            <person name="Kuo A."/>
            <person name="Thoen E."/>
            <person name="Andreopoulos B."/>
            <person name="Lu D."/>
            <person name="Skrede I."/>
            <person name="Drula E."/>
            <person name="Henrissat B."/>
            <person name="Morin E."/>
            <person name="Kohler A."/>
            <person name="Barry K."/>
            <person name="LaButti K."/>
            <person name="Morin E."/>
            <person name="Salamov A."/>
            <person name="Lipzen A."/>
            <person name="Mereny Z."/>
            <person name="Hegedus B."/>
            <person name="Baldrian P."/>
            <person name="Stursova M."/>
            <person name="Weitz H."/>
            <person name="Taylor A."/>
            <person name="Grigoriev I.V."/>
            <person name="Nagy L.G."/>
            <person name="Martin F."/>
            <person name="Kauserud H."/>
        </authorList>
    </citation>
    <scope>NUCLEOTIDE SEQUENCE</scope>
    <source>
        <strain evidence="3">CBHHK188m</strain>
    </source>
</reference>
<accession>A0AAD7NHM3</accession>
<keyword evidence="4" id="KW-1185">Reference proteome</keyword>
<comment type="caution">
    <text evidence="3">The sequence shown here is derived from an EMBL/GenBank/DDBJ whole genome shotgun (WGS) entry which is preliminary data.</text>
</comment>
<protein>
    <submittedName>
        <fullName evidence="3">Uncharacterized protein</fullName>
    </submittedName>
</protein>
<evidence type="ECO:0000313" key="3">
    <source>
        <dbReference type="EMBL" id="KAJ7760845.1"/>
    </source>
</evidence>
<dbReference type="EMBL" id="JARJLG010000047">
    <property type="protein sequence ID" value="KAJ7760845.1"/>
    <property type="molecule type" value="Genomic_DNA"/>
</dbReference>
<organism evidence="3 4">
    <name type="scientific">Mycena maculata</name>
    <dbReference type="NCBI Taxonomy" id="230809"/>
    <lineage>
        <taxon>Eukaryota</taxon>
        <taxon>Fungi</taxon>
        <taxon>Dikarya</taxon>
        <taxon>Basidiomycota</taxon>
        <taxon>Agaricomycotina</taxon>
        <taxon>Agaricomycetes</taxon>
        <taxon>Agaricomycetidae</taxon>
        <taxon>Agaricales</taxon>
        <taxon>Marasmiineae</taxon>
        <taxon>Mycenaceae</taxon>
        <taxon>Mycena</taxon>
    </lineage>
</organism>
<gene>
    <name evidence="3" type="ORF">DFH07DRAFT_771639</name>
</gene>
<proteinExistence type="predicted"/>